<dbReference type="RefSeq" id="WP_072935968.1">
    <property type="nucleotide sequence ID" value="NZ_FQUG01000007.1"/>
</dbReference>
<dbReference type="SUPFAM" id="SSF46767">
    <property type="entry name" value="Methylated DNA-protein cysteine methyltransferase, C-terminal domain"/>
    <property type="match status" value="1"/>
</dbReference>
<evidence type="ECO:0000256" key="9">
    <source>
        <dbReference type="HAMAP-Rule" id="MF_00772"/>
    </source>
</evidence>
<accession>A0A1M4Z0Y2</accession>
<evidence type="ECO:0000256" key="7">
    <source>
        <dbReference type="ARBA" id="ARBA00023204"/>
    </source>
</evidence>
<proteinExistence type="inferred from homology"/>
<dbReference type="GO" id="GO:0006307">
    <property type="term" value="P:DNA alkylation repair"/>
    <property type="evidence" value="ECO:0007669"/>
    <property type="project" value="UniProtKB-UniRule"/>
</dbReference>
<keyword evidence="7 9" id="KW-0234">DNA repair</keyword>
<dbReference type="CDD" id="cd06445">
    <property type="entry name" value="ATase"/>
    <property type="match status" value="1"/>
</dbReference>
<dbReference type="GO" id="GO:0005737">
    <property type="term" value="C:cytoplasm"/>
    <property type="evidence" value="ECO:0007669"/>
    <property type="project" value="UniProtKB-SubCell"/>
</dbReference>
<evidence type="ECO:0000256" key="4">
    <source>
        <dbReference type="ARBA" id="ARBA00022603"/>
    </source>
</evidence>
<organism evidence="12 13">
    <name type="scientific">Schwartzia succinivorans DSM 10502</name>
    <dbReference type="NCBI Taxonomy" id="1123243"/>
    <lineage>
        <taxon>Bacteria</taxon>
        <taxon>Bacillati</taxon>
        <taxon>Bacillota</taxon>
        <taxon>Negativicutes</taxon>
        <taxon>Selenomonadales</taxon>
        <taxon>Selenomonadaceae</taxon>
        <taxon>Schwartzia</taxon>
    </lineage>
</organism>
<dbReference type="InterPro" id="IPR036631">
    <property type="entry name" value="MGMT_N_sf"/>
</dbReference>
<dbReference type="InterPro" id="IPR036388">
    <property type="entry name" value="WH-like_DNA-bd_sf"/>
</dbReference>
<comment type="catalytic activity">
    <reaction evidence="1 9">
        <text>a 4-O-methyl-thymidine in DNA + L-cysteinyl-[protein] = a thymidine in DNA + S-methyl-L-cysteinyl-[protein]</text>
        <dbReference type="Rhea" id="RHEA:53428"/>
        <dbReference type="Rhea" id="RHEA-COMP:10131"/>
        <dbReference type="Rhea" id="RHEA-COMP:10132"/>
        <dbReference type="Rhea" id="RHEA-COMP:13555"/>
        <dbReference type="Rhea" id="RHEA-COMP:13556"/>
        <dbReference type="ChEBI" id="CHEBI:29950"/>
        <dbReference type="ChEBI" id="CHEBI:82612"/>
        <dbReference type="ChEBI" id="CHEBI:137386"/>
        <dbReference type="ChEBI" id="CHEBI:137387"/>
        <dbReference type="EC" id="2.1.1.63"/>
    </reaction>
</comment>
<dbReference type="InterPro" id="IPR023546">
    <property type="entry name" value="MGMT"/>
</dbReference>
<feature type="active site" description="Nucleophile; methyl group acceptor" evidence="9">
    <location>
        <position position="128"/>
    </location>
</feature>
<sequence length="160" mass="17926">MTVYAYYESPLGKITMEAEEGALTGLWFTRDSEREMTESDSKIFDETKRWLMDYFAGKSPDFMPELRLQGTEFRNIVWNILRTIPYGETVTYGAVASEAARRMGKTRMSAQAAGGAVGHNPICLIIPCHRVIGSDGSLTGYAEGLWRKEALLRLEQTGCI</sequence>
<dbReference type="Proteomes" id="UP000184404">
    <property type="component" value="Unassembled WGS sequence"/>
</dbReference>
<comment type="similarity">
    <text evidence="2 9">Belongs to the MGMT family.</text>
</comment>
<dbReference type="STRING" id="1123243.SAMN02745190_01881"/>
<evidence type="ECO:0000256" key="2">
    <source>
        <dbReference type="ARBA" id="ARBA00008711"/>
    </source>
</evidence>
<evidence type="ECO:0000256" key="5">
    <source>
        <dbReference type="ARBA" id="ARBA00022679"/>
    </source>
</evidence>
<dbReference type="HAMAP" id="MF_00772">
    <property type="entry name" value="OGT"/>
    <property type="match status" value="1"/>
</dbReference>
<dbReference type="Gene3D" id="1.10.10.10">
    <property type="entry name" value="Winged helix-like DNA-binding domain superfamily/Winged helix DNA-binding domain"/>
    <property type="match status" value="1"/>
</dbReference>
<dbReference type="AlphaFoldDB" id="A0A1M4Z0Y2"/>
<feature type="domain" description="Methylguanine DNA methyltransferase ribonuclease-like" evidence="11">
    <location>
        <begin position="3"/>
        <end position="62"/>
    </location>
</feature>
<evidence type="ECO:0000256" key="3">
    <source>
        <dbReference type="ARBA" id="ARBA00022490"/>
    </source>
</evidence>
<reference evidence="12 13" key="1">
    <citation type="submission" date="2016-11" db="EMBL/GenBank/DDBJ databases">
        <authorList>
            <person name="Jaros S."/>
            <person name="Januszkiewicz K."/>
            <person name="Wedrychowicz H."/>
        </authorList>
    </citation>
    <scope>NUCLEOTIDE SEQUENCE [LARGE SCALE GENOMIC DNA]</scope>
    <source>
        <strain evidence="12 13">DSM 10502</strain>
    </source>
</reference>
<dbReference type="Pfam" id="PF01035">
    <property type="entry name" value="DNA_binding_1"/>
    <property type="match status" value="1"/>
</dbReference>
<dbReference type="SUPFAM" id="SSF53155">
    <property type="entry name" value="Methylated DNA-protein cysteine methyltransferase domain"/>
    <property type="match status" value="1"/>
</dbReference>
<evidence type="ECO:0000313" key="13">
    <source>
        <dbReference type="Proteomes" id="UP000184404"/>
    </source>
</evidence>
<evidence type="ECO:0000256" key="6">
    <source>
        <dbReference type="ARBA" id="ARBA00022763"/>
    </source>
</evidence>
<dbReference type="PANTHER" id="PTHR10815:SF5">
    <property type="entry name" value="METHYLATED-DNA--PROTEIN-CYSTEINE METHYLTRANSFERASE"/>
    <property type="match status" value="1"/>
</dbReference>
<name>A0A1M4Z0Y2_9FIRM</name>
<dbReference type="NCBIfam" id="TIGR00589">
    <property type="entry name" value="ogt"/>
    <property type="match status" value="1"/>
</dbReference>
<protein>
    <recommendedName>
        <fullName evidence="9">Methylated-DNA--protein-cysteine methyltransferase</fullName>
        <ecNumber evidence="9">2.1.1.63</ecNumber>
    </recommendedName>
    <alternativeName>
        <fullName evidence="9">6-O-methylguanine-DNA methyltransferase</fullName>
        <shortName evidence="9">MGMT</shortName>
    </alternativeName>
    <alternativeName>
        <fullName evidence="9">O-6-methylguanine-DNA-alkyltransferase</fullName>
    </alternativeName>
</protein>
<evidence type="ECO:0000256" key="8">
    <source>
        <dbReference type="ARBA" id="ARBA00049348"/>
    </source>
</evidence>
<dbReference type="EMBL" id="FQUG01000007">
    <property type="protein sequence ID" value="SHF11721.1"/>
    <property type="molecule type" value="Genomic_DNA"/>
</dbReference>
<keyword evidence="3 9" id="KW-0963">Cytoplasm</keyword>
<keyword evidence="13" id="KW-1185">Reference proteome</keyword>
<dbReference type="OrthoDB" id="9802228at2"/>
<dbReference type="EC" id="2.1.1.63" evidence="9"/>
<dbReference type="InterPro" id="IPR014048">
    <property type="entry name" value="MethylDNA_cys_MeTrfase_DNA-bd"/>
</dbReference>
<dbReference type="PANTHER" id="PTHR10815">
    <property type="entry name" value="METHYLATED-DNA--PROTEIN-CYSTEINE METHYLTRANSFERASE"/>
    <property type="match status" value="1"/>
</dbReference>
<keyword evidence="4 9" id="KW-0489">Methyltransferase</keyword>
<dbReference type="Pfam" id="PF02870">
    <property type="entry name" value="Methyltransf_1N"/>
    <property type="match status" value="1"/>
</dbReference>
<evidence type="ECO:0000313" key="12">
    <source>
        <dbReference type="EMBL" id="SHF11721.1"/>
    </source>
</evidence>
<comment type="miscellaneous">
    <text evidence="9">This enzyme catalyzes only one turnover and therefore is not strictly catalytic. According to one definition, an enzyme is a biocatalyst that acts repeatedly and over many reaction cycles.</text>
</comment>
<dbReference type="InterPro" id="IPR001497">
    <property type="entry name" value="MethylDNA_cys_MeTrfase_AS"/>
</dbReference>
<comment type="subcellular location">
    <subcellularLocation>
        <location evidence="9">Cytoplasm</location>
    </subcellularLocation>
</comment>
<dbReference type="GO" id="GO:0032259">
    <property type="term" value="P:methylation"/>
    <property type="evidence" value="ECO:0007669"/>
    <property type="project" value="UniProtKB-KW"/>
</dbReference>
<dbReference type="InterPro" id="IPR008332">
    <property type="entry name" value="MethylG_MeTrfase_N"/>
</dbReference>
<dbReference type="Gene3D" id="3.30.160.70">
    <property type="entry name" value="Methylated DNA-protein cysteine methyltransferase domain"/>
    <property type="match status" value="1"/>
</dbReference>
<gene>
    <name evidence="12" type="ORF">SAMN02745190_01881</name>
</gene>
<dbReference type="InterPro" id="IPR036217">
    <property type="entry name" value="MethylDNA_cys_MeTrfase_DNAb"/>
</dbReference>
<evidence type="ECO:0000259" key="11">
    <source>
        <dbReference type="Pfam" id="PF02870"/>
    </source>
</evidence>
<dbReference type="GO" id="GO:0003908">
    <property type="term" value="F:methylated-DNA-[protein]-cysteine S-methyltransferase activity"/>
    <property type="evidence" value="ECO:0007669"/>
    <property type="project" value="UniProtKB-UniRule"/>
</dbReference>
<keyword evidence="5 9" id="KW-0808">Transferase</keyword>
<evidence type="ECO:0000259" key="10">
    <source>
        <dbReference type="Pfam" id="PF01035"/>
    </source>
</evidence>
<comment type="function">
    <text evidence="9">Involved in the cellular defense against the biological effects of O6-methylguanine (O6-MeG) and O4-methylthymine (O4-MeT) in DNA. Repairs the methylated nucleobase in DNA by stoichiometrically transferring the methyl group to a cysteine residue in the enzyme. This is a suicide reaction: the enzyme is irreversibly inactivated.</text>
</comment>
<dbReference type="FunFam" id="1.10.10.10:FF:000214">
    <property type="entry name" value="Methylated-DNA--protein-cysteine methyltransferase"/>
    <property type="match status" value="1"/>
</dbReference>
<feature type="domain" description="Methylated-DNA-[protein]-cysteine S-methyltransferase DNA binding" evidence="10">
    <location>
        <begin position="72"/>
        <end position="156"/>
    </location>
</feature>
<dbReference type="PROSITE" id="PS00374">
    <property type="entry name" value="MGMT"/>
    <property type="match status" value="1"/>
</dbReference>
<evidence type="ECO:0000256" key="1">
    <source>
        <dbReference type="ARBA" id="ARBA00001286"/>
    </source>
</evidence>
<keyword evidence="6 9" id="KW-0227">DNA damage</keyword>
<comment type="catalytic activity">
    <reaction evidence="8 9">
        <text>a 6-O-methyl-2'-deoxyguanosine in DNA + L-cysteinyl-[protein] = S-methyl-L-cysteinyl-[protein] + a 2'-deoxyguanosine in DNA</text>
        <dbReference type="Rhea" id="RHEA:24000"/>
        <dbReference type="Rhea" id="RHEA-COMP:10131"/>
        <dbReference type="Rhea" id="RHEA-COMP:10132"/>
        <dbReference type="Rhea" id="RHEA-COMP:11367"/>
        <dbReference type="Rhea" id="RHEA-COMP:11368"/>
        <dbReference type="ChEBI" id="CHEBI:29950"/>
        <dbReference type="ChEBI" id="CHEBI:82612"/>
        <dbReference type="ChEBI" id="CHEBI:85445"/>
        <dbReference type="ChEBI" id="CHEBI:85448"/>
        <dbReference type="EC" id="2.1.1.63"/>
    </reaction>
</comment>